<evidence type="ECO:0000313" key="2">
    <source>
        <dbReference type="EMBL" id="ELR11774.1"/>
    </source>
</evidence>
<dbReference type="GeneID" id="14912265"/>
<dbReference type="GO" id="GO:0030833">
    <property type="term" value="P:regulation of actin filament polymerization"/>
    <property type="evidence" value="ECO:0007669"/>
    <property type="project" value="TreeGrafter"/>
</dbReference>
<dbReference type="InterPro" id="IPR029006">
    <property type="entry name" value="ADF-H/Gelsolin-like_dom_sf"/>
</dbReference>
<dbReference type="Pfam" id="PF00241">
    <property type="entry name" value="Cofilin_ADF"/>
    <property type="match status" value="1"/>
</dbReference>
<dbReference type="STRING" id="1257118.L8GFX9"/>
<dbReference type="EMBL" id="KB008147">
    <property type="protein sequence ID" value="ELR11774.1"/>
    <property type="molecule type" value="Genomic_DNA"/>
</dbReference>
<accession>L8GFX9</accession>
<organism evidence="2 3">
    <name type="scientific">Acanthamoeba castellanii (strain ATCC 30010 / Neff)</name>
    <dbReference type="NCBI Taxonomy" id="1257118"/>
    <lineage>
        <taxon>Eukaryota</taxon>
        <taxon>Amoebozoa</taxon>
        <taxon>Discosea</taxon>
        <taxon>Longamoebia</taxon>
        <taxon>Centramoebida</taxon>
        <taxon>Acanthamoebidae</taxon>
        <taxon>Acanthamoeba</taxon>
    </lineage>
</organism>
<evidence type="ECO:0000259" key="1">
    <source>
        <dbReference type="PROSITE" id="PS51263"/>
    </source>
</evidence>
<protein>
    <submittedName>
        <fullName evidence="2">Cofilin/tropomyosin-type actin-binding protein</fullName>
    </submittedName>
</protein>
<proteinExistence type="predicted"/>
<dbReference type="AlphaFoldDB" id="L8GFX9"/>
<dbReference type="RefSeq" id="XP_004333787.1">
    <property type="nucleotide sequence ID" value="XM_004333739.1"/>
</dbReference>
<dbReference type="PANTHER" id="PTHR10829">
    <property type="entry name" value="CORTACTIN AND DREBRIN"/>
    <property type="match status" value="1"/>
</dbReference>
<dbReference type="PROSITE" id="PS51263">
    <property type="entry name" value="ADF_H"/>
    <property type="match status" value="1"/>
</dbReference>
<dbReference type="SUPFAM" id="SSF55753">
    <property type="entry name" value="Actin depolymerizing proteins"/>
    <property type="match status" value="1"/>
</dbReference>
<dbReference type="Proteomes" id="UP000011083">
    <property type="component" value="Unassembled WGS sequence"/>
</dbReference>
<dbReference type="GO" id="GO:0005884">
    <property type="term" value="C:actin filament"/>
    <property type="evidence" value="ECO:0007669"/>
    <property type="project" value="TreeGrafter"/>
</dbReference>
<dbReference type="InterPro" id="IPR002108">
    <property type="entry name" value="ADF-H"/>
</dbReference>
<dbReference type="PANTHER" id="PTHR10829:SF20">
    <property type="entry name" value="ADF-H DOMAIN-CONTAINING PROTEIN"/>
    <property type="match status" value="1"/>
</dbReference>
<dbReference type="VEuPathDB" id="AmoebaDB:ACA1_362580"/>
<keyword evidence="3" id="KW-1185">Reference proteome</keyword>
<dbReference type="GO" id="GO:0030427">
    <property type="term" value="C:site of polarized growth"/>
    <property type="evidence" value="ECO:0007669"/>
    <property type="project" value="TreeGrafter"/>
</dbReference>
<dbReference type="GO" id="GO:0030864">
    <property type="term" value="C:cortical actin cytoskeleton"/>
    <property type="evidence" value="ECO:0007669"/>
    <property type="project" value="TreeGrafter"/>
</dbReference>
<dbReference type="OrthoDB" id="13833at2759"/>
<dbReference type="KEGG" id="acan:ACA1_362580"/>
<gene>
    <name evidence="2" type="ORF">ACA1_362580</name>
</gene>
<dbReference type="OMA" id="FFCWIGP"/>
<feature type="domain" description="ADF-H" evidence="1">
    <location>
        <begin position="1"/>
        <end position="132"/>
    </location>
</feature>
<evidence type="ECO:0000313" key="3">
    <source>
        <dbReference type="Proteomes" id="UP000011083"/>
    </source>
</evidence>
<sequence>MANFSNPESVTAAIAEVLNSTARSGWVLVGYENDSSLVLQGKGTGGPEEVRDHLQDDKVQYFIVRVFYPKDNAETTRDVFVAWTGPKVARVAAAKKATHAGVVQSVLKPSHAQITCVNKNKLTLGEVLDKSAPLSGSHHIE</sequence>
<name>L8GFX9_ACACF</name>
<dbReference type="Gene3D" id="3.40.20.10">
    <property type="entry name" value="Severin"/>
    <property type="match status" value="1"/>
</dbReference>
<dbReference type="GO" id="GO:0051015">
    <property type="term" value="F:actin filament binding"/>
    <property type="evidence" value="ECO:0007669"/>
    <property type="project" value="TreeGrafter"/>
</dbReference>
<reference evidence="2 3" key="1">
    <citation type="journal article" date="2013" name="Genome Biol.">
        <title>Genome of Acanthamoeba castellanii highlights extensive lateral gene transfer and early evolution of tyrosine kinase signaling.</title>
        <authorList>
            <person name="Clarke M."/>
            <person name="Lohan A.J."/>
            <person name="Liu B."/>
            <person name="Lagkouvardos I."/>
            <person name="Roy S."/>
            <person name="Zafar N."/>
            <person name="Bertelli C."/>
            <person name="Schilde C."/>
            <person name="Kianianmomeni A."/>
            <person name="Burglin T.R."/>
            <person name="Frech C."/>
            <person name="Turcotte B."/>
            <person name="Kopec K.O."/>
            <person name="Synnott J.M."/>
            <person name="Choo C."/>
            <person name="Paponov I."/>
            <person name="Finkler A."/>
            <person name="Soon Heng Tan C."/>
            <person name="Hutchins A.P."/>
            <person name="Weinmeier T."/>
            <person name="Rattei T."/>
            <person name="Chu J.S."/>
            <person name="Gimenez G."/>
            <person name="Irimia M."/>
            <person name="Rigden D.J."/>
            <person name="Fitzpatrick D.A."/>
            <person name="Lorenzo-Morales J."/>
            <person name="Bateman A."/>
            <person name="Chiu C.H."/>
            <person name="Tang P."/>
            <person name="Hegemann P."/>
            <person name="Fromm H."/>
            <person name="Raoult D."/>
            <person name="Greub G."/>
            <person name="Miranda-Saavedra D."/>
            <person name="Chen N."/>
            <person name="Nash P."/>
            <person name="Ginger M.L."/>
            <person name="Horn M."/>
            <person name="Schaap P."/>
            <person name="Caler L."/>
            <person name="Loftus B."/>
        </authorList>
    </citation>
    <scope>NUCLEOTIDE SEQUENCE [LARGE SCALE GENOMIC DNA]</scope>
    <source>
        <strain evidence="2 3">Neff</strain>
    </source>
</reference>